<accession>A0A2I0HME7</accession>
<dbReference type="Proteomes" id="UP000233551">
    <property type="component" value="Unassembled WGS sequence"/>
</dbReference>
<reference evidence="1 2" key="1">
    <citation type="submission" date="2017-11" db="EMBL/GenBank/DDBJ databases">
        <title>De-novo sequencing of pomegranate (Punica granatum L.) genome.</title>
        <authorList>
            <person name="Akparov Z."/>
            <person name="Amiraslanov A."/>
            <person name="Hajiyeva S."/>
            <person name="Abbasov M."/>
            <person name="Kaur K."/>
            <person name="Hamwieh A."/>
            <person name="Solovyev V."/>
            <person name="Salamov A."/>
            <person name="Braich B."/>
            <person name="Kosarev P."/>
            <person name="Mahmoud A."/>
            <person name="Hajiyev E."/>
            <person name="Babayeva S."/>
            <person name="Izzatullayeva V."/>
            <person name="Mammadov A."/>
            <person name="Mammadov A."/>
            <person name="Sharifova S."/>
            <person name="Ojaghi J."/>
            <person name="Eynullazada K."/>
            <person name="Bayramov B."/>
            <person name="Abdulazimova A."/>
            <person name="Shahmuradov I."/>
        </authorList>
    </citation>
    <scope>NUCLEOTIDE SEQUENCE [LARGE SCALE GENOMIC DNA]</scope>
    <source>
        <strain evidence="2">cv. AG2017</strain>
        <tissue evidence="1">Leaf</tissue>
    </source>
</reference>
<dbReference type="EMBL" id="PGOL01007602">
    <property type="protein sequence ID" value="PKI32466.1"/>
    <property type="molecule type" value="Genomic_DNA"/>
</dbReference>
<dbReference type="AlphaFoldDB" id="A0A2I0HME7"/>
<keyword evidence="2" id="KW-1185">Reference proteome</keyword>
<evidence type="ECO:0000313" key="2">
    <source>
        <dbReference type="Proteomes" id="UP000233551"/>
    </source>
</evidence>
<proteinExistence type="predicted"/>
<comment type="caution">
    <text evidence="1">The sequence shown here is derived from an EMBL/GenBank/DDBJ whole genome shotgun (WGS) entry which is preliminary data.</text>
</comment>
<evidence type="ECO:0000313" key="1">
    <source>
        <dbReference type="EMBL" id="PKI32466.1"/>
    </source>
</evidence>
<name>A0A2I0HME7_PUNGR</name>
<protein>
    <submittedName>
        <fullName evidence="1">Uncharacterized protein</fullName>
    </submittedName>
</protein>
<gene>
    <name evidence="1" type="ORF">CRG98_047128</name>
</gene>
<organism evidence="1 2">
    <name type="scientific">Punica granatum</name>
    <name type="common">Pomegranate</name>
    <dbReference type="NCBI Taxonomy" id="22663"/>
    <lineage>
        <taxon>Eukaryota</taxon>
        <taxon>Viridiplantae</taxon>
        <taxon>Streptophyta</taxon>
        <taxon>Embryophyta</taxon>
        <taxon>Tracheophyta</taxon>
        <taxon>Spermatophyta</taxon>
        <taxon>Magnoliopsida</taxon>
        <taxon>eudicotyledons</taxon>
        <taxon>Gunneridae</taxon>
        <taxon>Pentapetalae</taxon>
        <taxon>rosids</taxon>
        <taxon>malvids</taxon>
        <taxon>Myrtales</taxon>
        <taxon>Lythraceae</taxon>
        <taxon>Punica</taxon>
    </lineage>
</organism>
<sequence>MEEASYHFGDGAAALQLLLPLLPPHPLYSTRVLCKNYIFKQSFELIGKIWKKKKRYPIAARGCCKAGPGWVTMTAEAELKLLSSCCCCGAIAFSLSFT</sequence>